<reference evidence="6 7" key="1">
    <citation type="journal article" date="2017" name="Curr. Biol.">
        <title>The Evolution of Venom by Co-option of Single-Copy Genes.</title>
        <authorList>
            <person name="Martinson E.O."/>
            <person name="Mrinalini"/>
            <person name="Kelkar Y.D."/>
            <person name="Chang C.H."/>
            <person name="Werren J.H."/>
        </authorList>
    </citation>
    <scope>NUCLEOTIDE SEQUENCE [LARGE SCALE GENOMIC DNA]</scope>
    <source>
        <strain evidence="6 7">Alberta</strain>
        <tissue evidence="6">Whole body</tissue>
    </source>
</reference>
<sequence>MVSVMMCVSKVLLFFASAIITCASAKNIVLIIADDLDSVLDGMSPLAYTQRLIANEGVTFKNAFTASPICCPNRASILTGRYQHNHGTYNNSLEGGCYSSTWQRDHEPNTFAAILKQQMKYKTFYAGKYLNKYGQRNGVSRVPPGWDKWYGLIGNSRYYDYSLSVNGAEKKYGSSPTDYLTDVIQGFAIDFLKTQKKDQPFLMVLAPPAPHEPFIPAPRHNDRYKGTKAKRTKNFNTSSQRDKHWLVRRGPSALPDSVVTKLDDIYRKRWESLLAVDELVQKVYSQLKSQNLLDDTYIIFTSDNGFHIGQFSLPYDKRQPYETDIKIPLMIRGPNITRMTEVKSAVSSVDLFATILEIAGVERPSDGVSLLGASNINDRTVLIEYKGERSTTVQNTGCPADDADLNLSHCDKNFACKCQDVANNTFTCVRRVATHYDNVFCLFAEDEEFVESYDMLHDEFQMDNIGPDMNRGQRYRFRKRVKKMSICRDRTCIATNPPLNH</sequence>
<comment type="caution">
    <text evidence="6">The sequence shown here is derived from an EMBL/GenBank/DDBJ whole genome shotgun (WGS) entry which is preliminary data.</text>
</comment>
<dbReference type="InterPro" id="IPR012251">
    <property type="entry name" value="GlcNAc_6-SO4ase"/>
</dbReference>
<organism evidence="6 7">
    <name type="scientific">Trichomalopsis sarcophagae</name>
    <dbReference type="NCBI Taxonomy" id="543379"/>
    <lineage>
        <taxon>Eukaryota</taxon>
        <taxon>Metazoa</taxon>
        <taxon>Ecdysozoa</taxon>
        <taxon>Arthropoda</taxon>
        <taxon>Hexapoda</taxon>
        <taxon>Insecta</taxon>
        <taxon>Pterygota</taxon>
        <taxon>Neoptera</taxon>
        <taxon>Endopterygota</taxon>
        <taxon>Hymenoptera</taxon>
        <taxon>Apocrita</taxon>
        <taxon>Proctotrupomorpha</taxon>
        <taxon>Chalcidoidea</taxon>
        <taxon>Pteromalidae</taxon>
        <taxon>Pteromalinae</taxon>
        <taxon>Trichomalopsis</taxon>
    </lineage>
</organism>
<dbReference type="InterPro" id="IPR017850">
    <property type="entry name" value="Alkaline_phosphatase_core_sf"/>
</dbReference>
<dbReference type="GO" id="GO:0005539">
    <property type="term" value="F:glycosaminoglycan binding"/>
    <property type="evidence" value="ECO:0007669"/>
    <property type="project" value="TreeGrafter"/>
</dbReference>
<dbReference type="InterPro" id="IPR000917">
    <property type="entry name" value="Sulfatase_N"/>
</dbReference>
<dbReference type="PANTHER" id="PTHR43108:SF8">
    <property type="entry name" value="SD21168P"/>
    <property type="match status" value="1"/>
</dbReference>
<feature type="signal peptide" evidence="4">
    <location>
        <begin position="1"/>
        <end position="25"/>
    </location>
</feature>
<accession>A0A232F1L4</accession>
<dbReference type="AlphaFoldDB" id="A0A232F1L4"/>
<dbReference type="PIRSF" id="PIRSF036666">
    <property type="entry name" value="G6S"/>
    <property type="match status" value="1"/>
</dbReference>
<feature type="domain" description="Sulfatase N-terminal" evidence="5">
    <location>
        <begin position="26"/>
        <end position="361"/>
    </location>
</feature>
<evidence type="ECO:0000313" key="7">
    <source>
        <dbReference type="Proteomes" id="UP000215335"/>
    </source>
</evidence>
<evidence type="ECO:0000259" key="5">
    <source>
        <dbReference type="Pfam" id="PF00884"/>
    </source>
</evidence>
<name>A0A232F1L4_9HYME</name>
<dbReference type="EMBL" id="NNAY01001304">
    <property type="protein sequence ID" value="OXU24419.1"/>
    <property type="molecule type" value="Genomic_DNA"/>
</dbReference>
<dbReference type="GO" id="GO:0030203">
    <property type="term" value="P:glycosaminoglycan metabolic process"/>
    <property type="evidence" value="ECO:0007669"/>
    <property type="project" value="InterPro"/>
</dbReference>
<keyword evidence="7" id="KW-1185">Reference proteome</keyword>
<comment type="PTM">
    <text evidence="3">The conversion to 3-oxoalanine (also known as C-formylglycine, FGly), of a serine or cysteine residue in prokaryotes and of a cysteine residue in eukaryotes, is critical for catalytic activity.</text>
</comment>
<evidence type="ECO:0000313" key="6">
    <source>
        <dbReference type="EMBL" id="OXU24419.1"/>
    </source>
</evidence>
<dbReference type="Gene3D" id="3.40.720.10">
    <property type="entry name" value="Alkaline Phosphatase, subunit A"/>
    <property type="match status" value="1"/>
</dbReference>
<proteinExistence type="inferred from homology"/>
<comment type="cofactor">
    <cofactor evidence="1">
        <name>Ca(2+)</name>
        <dbReference type="ChEBI" id="CHEBI:29108"/>
    </cofactor>
</comment>
<evidence type="ECO:0000256" key="3">
    <source>
        <dbReference type="PIRSR" id="PIRSR036666-50"/>
    </source>
</evidence>
<dbReference type="GO" id="GO:0008449">
    <property type="term" value="F:N-acetylglucosamine-6-sulfatase activity"/>
    <property type="evidence" value="ECO:0007669"/>
    <property type="project" value="InterPro"/>
</dbReference>
<dbReference type="OrthoDB" id="96314at2759"/>
<gene>
    <name evidence="6" type="ORF">TSAR_002762</name>
</gene>
<dbReference type="CDD" id="cd16147">
    <property type="entry name" value="G6S"/>
    <property type="match status" value="1"/>
</dbReference>
<evidence type="ECO:0000256" key="4">
    <source>
        <dbReference type="SAM" id="SignalP"/>
    </source>
</evidence>
<comment type="similarity">
    <text evidence="2">Belongs to the sulfatase family.</text>
</comment>
<evidence type="ECO:0000256" key="1">
    <source>
        <dbReference type="ARBA" id="ARBA00001913"/>
    </source>
</evidence>
<evidence type="ECO:0000256" key="2">
    <source>
        <dbReference type="ARBA" id="ARBA00008779"/>
    </source>
</evidence>
<feature type="modified residue" description="3-oxoalanine (Cys)" evidence="3">
    <location>
        <position position="70"/>
    </location>
</feature>
<protein>
    <recommendedName>
        <fullName evidence="5">Sulfatase N-terminal domain-containing protein</fullName>
    </recommendedName>
</protein>
<dbReference type="Proteomes" id="UP000215335">
    <property type="component" value="Unassembled WGS sequence"/>
</dbReference>
<keyword evidence="4" id="KW-0732">Signal</keyword>
<feature type="chain" id="PRO_5012624344" description="Sulfatase N-terminal domain-containing protein" evidence="4">
    <location>
        <begin position="26"/>
        <end position="501"/>
    </location>
</feature>
<dbReference type="SUPFAM" id="SSF53649">
    <property type="entry name" value="Alkaline phosphatase-like"/>
    <property type="match status" value="1"/>
</dbReference>
<dbReference type="Pfam" id="PF00884">
    <property type="entry name" value="Sulfatase"/>
    <property type="match status" value="1"/>
</dbReference>
<dbReference type="STRING" id="543379.A0A232F1L4"/>
<dbReference type="PANTHER" id="PTHR43108">
    <property type="entry name" value="N-ACETYLGLUCOSAMINE-6-SULFATASE FAMILY MEMBER"/>
    <property type="match status" value="1"/>
</dbReference>